<reference evidence="1" key="1">
    <citation type="submission" date="2023-10" db="EMBL/GenBank/DDBJ databases">
        <title>Genome assembly of Pristionchus species.</title>
        <authorList>
            <person name="Yoshida K."/>
            <person name="Sommer R.J."/>
        </authorList>
    </citation>
    <scope>NUCLEOTIDE SEQUENCE</scope>
    <source>
        <strain evidence="1">RS0144</strain>
    </source>
</reference>
<keyword evidence="2" id="KW-1185">Reference proteome</keyword>
<accession>A0AAV5ULS2</accession>
<evidence type="ECO:0000313" key="1">
    <source>
        <dbReference type="EMBL" id="GMT08066.1"/>
    </source>
</evidence>
<gene>
    <name evidence="1" type="ORF">PENTCL1PPCAC_30240</name>
</gene>
<evidence type="ECO:0008006" key="3">
    <source>
        <dbReference type="Google" id="ProtNLM"/>
    </source>
</evidence>
<comment type="caution">
    <text evidence="1">The sequence shown here is derived from an EMBL/GenBank/DDBJ whole genome shotgun (WGS) entry which is preliminary data.</text>
</comment>
<name>A0AAV5ULS2_9BILA</name>
<proteinExistence type="predicted"/>
<organism evidence="1 2">
    <name type="scientific">Pristionchus entomophagus</name>
    <dbReference type="NCBI Taxonomy" id="358040"/>
    <lineage>
        <taxon>Eukaryota</taxon>
        <taxon>Metazoa</taxon>
        <taxon>Ecdysozoa</taxon>
        <taxon>Nematoda</taxon>
        <taxon>Chromadorea</taxon>
        <taxon>Rhabditida</taxon>
        <taxon>Rhabditina</taxon>
        <taxon>Diplogasteromorpha</taxon>
        <taxon>Diplogasteroidea</taxon>
        <taxon>Neodiplogasteridae</taxon>
        <taxon>Pristionchus</taxon>
    </lineage>
</organism>
<sequence>MELTSITPCSQPPVKYILGRDKFIKPCIIIAGIHGIVLLRLALFCVEFPSMLLSRHALVITWRTMEDALLSRRLLGLNLTQKQFVLLMEAIWLVSTLKLTIHSTLRLHRTKASLITSTLDLRGILPGISTNGLTIRMLPSQSGPINFRIRSSVNVSTPPTSLYPFPPDRLVNTLWQRLLALKLVFPSLSLSRMPILNFLFTMDWMM</sequence>
<dbReference type="Proteomes" id="UP001432027">
    <property type="component" value="Unassembled WGS sequence"/>
</dbReference>
<evidence type="ECO:0000313" key="2">
    <source>
        <dbReference type="Proteomes" id="UP001432027"/>
    </source>
</evidence>
<dbReference type="AlphaFoldDB" id="A0AAV5ULS2"/>
<protein>
    <recommendedName>
        <fullName evidence="3">G protein-coupled receptor</fullName>
    </recommendedName>
</protein>
<dbReference type="EMBL" id="BTSX01000007">
    <property type="protein sequence ID" value="GMT08066.1"/>
    <property type="molecule type" value="Genomic_DNA"/>
</dbReference>